<accession>A7N3B2</accession>
<dbReference type="EMBL" id="CP000790">
    <property type="protein sequence ID" value="ABU72928.1"/>
    <property type="molecule type" value="Genomic_DNA"/>
</dbReference>
<evidence type="ECO:0000313" key="1">
    <source>
        <dbReference type="EMBL" id="ABU72928.1"/>
    </source>
</evidence>
<evidence type="ECO:0000313" key="2">
    <source>
        <dbReference type="Proteomes" id="UP000008152"/>
    </source>
</evidence>
<gene>
    <name evidence="1" type="ordered locus">VIBHAR_05021</name>
</gene>
<dbReference type="AlphaFoldDB" id="A7N3B2"/>
<dbReference type="KEGG" id="vha:VIBHAR_05021"/>
<reference evidence="1 2" key="1">
    <citation type="submission" date="2007-08" db="EMBL/GenBank/DDBJ databases">
        <authorList>
            <consortium name="The Vibrio harveyi Genome Sequencing Project"/>
            <person name="Bassler B."/>
            <person name="Clifton S.W."/>
            <person name="Fulton L."/>
            <person name="Delehaunty K."/>
            <person name="Fronick C."/>
            <person name="Harrison M."/>
            <person name="Markivic C."/>
            <person name="Fulton R."/>
            <person name="Tin-Wollam A.-M."/>
            <person name="Shah N."/>
            <person name="Pepin K."/>
            <person name="Nash W."/>
            <person name="Thiruvilangam P."/>
            <person name="Bhonagiri V."/>
            <person name="Waters C."/>
            <person name="Tu K.C."/>
            <person name="Irgon J."/>
            <person name="Wilson R.K."/>
        </authorList>
    </citation>
    <scope>NUCLEOTIDE SEQUENCE [LARGE SCALE GENOMIC DNA]</scope>
    <source>
        <strain evidence="2">ATCC BAA-1116 / BB120</strain>
    </source>
</reference>
<proteinExistence type="predicted"/>
<sequence>MDISHSFITWITLQSIALFVWQLESNTALINRTT</sequence>
<protein>
    <submittedName>
        <fullName evidence="1">Uncharacterized protein</fullName>
    </submittedName>
</protein>
<dbReference type="Proteomes" id="UP000008152">
    <property type="component" value="Chromosome II"/>
</dbReference>
<organism evidence="1 2">
    <name type="scientific">Vibrio campbellii (strain ATCC BAA-1116)</name>
    <dbReference type="NCBI Taxonomy" id="2902295"/>
    <lineage>
        <taxon>Bacteria</taxon>
        <taxon>Pseudomonadati</taxon>
        <taxon>Pseudomonadota</taxon>
        <taxon>Gammaproteobacteria</taxon>
        <taxon>Vibrionales</taxon>
        <taxon>Vibrionaceae</taxon>
        <taxon>Vibrio</taxon>
    </lineage>
</organism>
<name>A7N3B2_VIBC1</name>